<evidence type="ECO:0000313" key="7">
    <source>
        <dbReference type="Proteomes" id="UP000005778"/>
    </source>
</evidence>
<reference evidence="6 7" key="1">
    <citation type="submission" date="2011-09" db="EMBL/GenBank/DDBJ databases">
        <authorList>
            <consortium name="US DOE Joint Genome Institute (JGI-PGF)"/>
            <person name="Lucas S."/>
            <person name="Han J."/>
            <person name="Lapidus A."/>
            <person name="Cheng J.-F."/>
            <person name="Goodwin L."/>
            <person name="Pitluck S."/>
            <person name="Peters L."/>
            <person name="Land M.L."/>
            <person name="Hauser L."/>
            <person name="Orellana R."/>
            <person name="Lovley D."/>
            <person name="Woyke T.J."/>
        </authorList>
    </citation>
    <scope>NUCLEOTIDE SEQUENCE [LARGE SCALE GENOMIC DNA]</scope>
    <source>
        <strain evidence="6 7">2ac9</strain>
    </source>
</reference>
<protein>
    <submittedName>
        <fullName evidence="6">Flavoprotein, HI0933 family</fullName>
    </submittedName>
</protein>
<dbReference type="InterPro" id="IPR057661">
    <property type="entry name" value="RsdA/BaiN/AoA(So)_Rossmann"/>
</dbReference>
<dbReference type="PANTHER" id="PTHR42887">
    <property type="entry name" value="OS12G0638800 PROTEIN"/>
    <property type="match status" value="1"/>
</dbReference>
<dbReference type="STRING" id="879212.DespoDRAFT_00262"/>
<dbReference type="PANTHER" id="PTHR42887:SF2">
    <property type="entry name" value="OS12G0638800 PROTEIN"/>
    <property type="match status" value="1"/>
</dbReference>
<dbReference type="InterPro" id="IPR055178">
    <property type="entry name" value="RsdA/BaiN/AoA(So)-like_dom"/>
</dbReference>
<dbReference type="PRINTS" id="PR00368">
    <property type="entry name" value="FADPNR"/>
</dbReference>
<dbReference type="Gene3D" id="2.40.30.10">
    <property type="entry name" value="Translation factors"/>
    <property type="match status" value="1"/>
</dbReference>
<sequence>MKTEYDVVIIGAGASGLMCAAQAGKRGRRVIVLDQAPKPGRKILISGGGRCNFTNRRVSAQNYISSNPHFVKSALSRYRPQDFIDLVRQYGIRFTEREHGQLFCTGSAGQILDMLLAECRSAGVCLAFKISITGIERQGSSSRGFRICTARESIEASSLVIATGGLSMPAAGATPFGYKVAGQFGIPVVEPRPGLVPFTFQSGDKAVLAPLAGISVKARVRTGSASFKEQLLFTHRGLSGPVILQASSFWQPGARLTIDLFPDGNLGDLLETLRQTRPKRHLKSVLAEHLPTRLVQARIDEKLLNCPIHTLSRQGLERVIDEIHAWKIQPGGTEGYRTAEVTVGGIDCRRFSSKTMESQDVPGLYAIGEVLDVTGWLGGYNFQWAWSSAWAAGQVV</sequence>
<dbReference type="SUPFAM" id="SSF160996">
    <property type="entry name" value="HI0933 insert domain-like"/>
    <property type="match status" value="1"/>
</dbReference>
<evidence type="ECO:0000259" key="5">
    <source>
        <dbReference type="Pfam" id="PF22780"/>
    </source>
</evidence>
<keyword evidence="7" id="KW-1185">Reference proteome</keyword>
<dbReference type="RefSeq" id="WP_004070768.1">
    <property type="nucleotide sequence ID" value="NZ_CM001488.1"/>
</dbReference>
<dbReference type="EMBL" id="CM001488">
    <property type="protein sequence ID" value="EIM62299.1"/>
    <property type="molecule type" value="Genomic_DNA"/>
</dbReference>
<dbReference type="Pfam" id="PF22780">
    <property type="entry name" value="HI0933_like_1st"/>
    <property type="match status" value="1"/>
</dbReference>
<feature type="domain" description="RsdA/BaiN/AoA(So)-like Rossmann fold-like" evidence="4">
    <location>
        <begin position="6"/>
        <end position="394"/>
    </location>
</feature>
<proteinExistence type="predicted"/>
<evidence type="ECO:0000259" key="4">
    <source>
        <dbReference type="Pfam" id="PF03486"/>
    </source>
</evidence>
<keyword evidence="3" id="KW-0274">FAD</keyword>
<name>I5AYI6_9BACT</name>
<dbReference type="Proteomes" id="UP000005778">
    <property type="component" value="Chromosome"/>
</dbReference>
<dbReference type="Pfam" id="PF03486">
    <property type="entry name" value="HI0933_like"/>
    <property type="match status" value="1"/>
</dbReference>
<dbReference type="NCBIfam" id="TIGR00275">
    <property type="entry name" value="aminoacetone oxidase family FAD-binding enzyme"/>
    <property type="match status" value="1"/>
</dbReference>
<gene>
    <name evidence="6" type="ORF">DespoDRAFT_00262</name>
</gene>
<dbReference type="Gene3D" id="1.10.8.260">
    <property type="entry name" value="HI0933 insert domain-like"/>
    <property type="match status" value="1"/>
</dbReference>
<dbReference type="InterPro" id="IPR023166">
    <property type="entry name" value="BaiN-like_dom_sf"/>
</dbReference>
<keyword evidence="2" id="KW-0285">Flavoprotein</keyword>
<evidence type="ECO:0000256" key="2">
    <source>
        <dbReference type="ARBA" id="ARBA00022630"/>
    </source>
</evidence>
<dbReference type="InterPro" id="IPR004792">
    <property type="entry name" value="BaiN-like"/>
</dbReference>
<dbReference type="AlphaFoldDB" id="I5AYI6"/>
<dbReference type="SUPFAM" id="SSF51905">
    <property type="entry name" value="FAD/NAD(P)-binding domain"/>
    <property type="match status" value="1"/>
</dbReference>
<dbReference type="OrthoDB" id="9773233at2"/>
<feature type="domain" description="RsdA/BaiN/AoA(So)-like insert" evidence="5">
    <location>
        <begin position="192"/>
        <end position="341"/>
    </location>
</feature>
<dbReference type="Gene3D" id="3.50.50.60">
    <property type="entry name" value="FAD/NAD(P)-binding domain"/>
    <property type="match status" value="1"/>
</dbReference>
<dbReference type="eggNOG" id="COG2081">
    <property type="taxonomic scope" value="Bacteria"/>
</dbReference>
<dbReference type="HOGENOM" id="CLU_025174_2_0_7"/>
<organism evidence="6 7">
    <name type="scientific">Desulfobacter postgatei 2ac9</name>
    <dbReference type="NCBI Taxonomy" id="879212"/>
    <lineage>
        <taxon>Bacteria</taxon>
        <taxon>Pseudomonadati</taxon>
        <taxon>Thermodesulfobacteriota</taxon>
        <taxon>Desulfobacteria</taxon>
        <taxon>Desulfobacterales</taxon>
        <taxon>Desulfobacteraceae</taxon>
        <taxon>Desulfobacter</taxon>
    </lineage>
</organism>
<comment type="cofactor">
    <cofactor evidence="1">
        <name>FAD</name>
        <dbReference type="ChEBI" id="CHEBI:57692"/>
    </cofactor>
</comment>
<evidence type="ECO:0000256" key="1">
    <source>
        <dbReference type="ARBA" id="ARBA00001974"/>
    </source>
</evidence>
<evidence type="ECO:0000313" key="6">
    <source>
        <dbReference type="EMBL" id="EIM62299.1"/>
    </source>
</evidence>
<dbReference type="InterPro" id="IPR036188">
    <property type="entry name" value="FAD/NAD-bd_sf"/>
</dbReference>
<dbReference type="PRINTS" id="PR00411">
    <property type="entry name" value="PNDRDTASEI"/>
</dbReference>
<evidence type="ECO:0000256" key="3">
    <source>
        <dbReference type="ARBA" id="ARBA00022827"/>
    </source>
</evidence>
<reference evidence="6 7" key="2">
    <citation type="submission" date="2012-02" db="EMBL/GenBank/DDBJ databases">
        <title>Improved High-Quality Draft sequence of Desulfobacter postgatei 2ac9.</title>
        <authorList>
            <consortium name="US DOE Joint Genome Institute"/>
            <person name="Lucas S."/>
            <person name="Han J."/>
            <person name="Lapidus A."/>
            <person name="Cheng J.-F."/>
            <person name="Goodwin L."/>
            <person name="Pitluck S."/>
            <person name="Peters L."/>
            <person name="Ovchinnikova G."/>
            <person name="Held B."/>
            <person name="Detter J.C."/>
            <person name="Han C."/>
            <person name="Tapia R."/>
            <person name="Land M."/>
            <person name="Hauser L."/>
            <person name="Kyrpides N."/>
            <person name="Ivanova N."/>
            <person name="Pagani I."/>
            <person name="Orellana R."/>
            <person name="Lovley D."/>
            <person name="Woyke T."/>
        </authorList>
    </citation>
    <scope>NUCLEOTIDE SEQUENCE [LARGE SCALE GENOMIC DNA]</scope>
    <source>
        <strain evidence="6 7">2ac9</strain>
    </source>
</reference>
<accession>I5AYI6</accession>